<accession>A0A1G5BE55</accession>
<dbReference type="Pfam" id="PF14283">
    <property type="entry name" value="CD1107-like"/>
    <property type="match status" value="1"/>
</dbReference>
<keyword evidence="2" id="KW-1133">Transmembrane helix</keyword>
<keyword evidence="2" id="KW-0472">Membrane</keyword>
<evidence type="ECO:0000313" key="6">
    <source>
        <dbReference type="Proteomes" id="UP000183047"/>
    </source>
</evidence>
<evidence type="ECO:0000256" key="3">
    <source>
        <dbReference type="SAM" id="SignalP"/>
    </source>
</evidence>
<organism evidence="5 6">
    <name type="scientific">Butyrivibrio hungatei</name>
    <dbReference type="NCBI Taxonomy" id="185008"/>
    <lineage>
        <taxon>Bacteria</taxon>
        <taxon>Bacillati</taxon>
        <taxon>Bacillota</taxon>
        <taxon>Clostridia</taxon>
        <taxon>Lachnospirales</taxon>
        <taxon>Lachnospiraceae</taxon>
        <taxon>Butyrivibrio</taxon>
    </lineage>
</organism>
<dbReference type="AlphaFoldDB" id="A0A1G5BE55"/>
<gene>
    <name evidence="5" type="ORF">SAMN02910451_00683</name>
</gene>
<reference evidence="6" key="1">
    <citation type="submission" date="2016-10" db="EMBL/GenBank/DDBJ databases">
        <authorList>
            <person name="Varghese N."/>
            <person name="Submissions S."/>
        </authorList>
    </citation>
    <scope>NUCLEOTIDE SEQUENCE [LARGE SCALE GENOMIC DNA]</scope>
    <source>
        <strain evidence="6">XBD2006</strain>
    </source>
</reference>
<feature type="compositionally biased region" description="Polar residues" evidence="1">
    <location>
        <begin position="64"/>
        <end position="77"/>
    </location>
</feature>
<evidence type="ECO:0000256" key="1">
    <source>
        <dbReference type="SAM" id="MobiDB-lite"/>
    </source>
</evidence>
<feature type="chain" id="PRO_5010237848" description="Mobile element protein CD1107-like domain-containing protein" evidence="3">
    <location>
        <begin position="27"/>
        <end position="227"/>
    </location>
</feature>
<feature type="domain" description="Mobile element protein CD1107-like" evidence="4">
    <location>
        <begin position="60"/>
        <end position="194"/>
    </location>
</feature>
<feature type="transmembrane region" description="Helical" evidence="2">
    <location>
        <begin position="175"/>
        <end position="194"/>
    </location>
</feature>
<keyword evidence="6" id="KW-1185">Reference proteome</keyword>
<feature type="region of interest" description="Disordered" evidence="1">
    <location>
        <begin position="38"/>
        <end position="77"/>
    </location>
</feature>
<feature type="compositionally biased region" description="Acidic residues" evidence="1">
    <location>
        <begin position="208"/>
        <end position="227"/>
    </location>
</feature>
<sequence length="227" mass="25719">MMKNRFKLPALAASLMIWAFPVTAYAYVPENVDTSVIDEDKDAVKDEGKEKNKEEEDHKPLTPEGNTTIVDDNVSSDNHSKQFMTVTTKNGKIFYIIVDRDNTTGANNVHFLNQVDERDLMDLLSDEEKKELEGQEGDDIETPIEPVQQTQQPQDIVATEEPELEVVKEKKKPNLLLGLIIVLGLAGVAGFYFYSNSESFKRRKNGEDPDSDYADDYIDIPEDKEEE</sequence>
<keyword evidence="3" id="KW-0732">Signal</keyword>
<feature type="region of interest" description="Disordered" evidence="1">
    <location>
        <begin position="130"/>
        <end position="155"/>
    </location>
</feature>
<dbReference type="EMBL" id="FMUR01000004">
    <property type="protein sequence ID" value="SCX88443.1"/>
    <property type="molecule type" value="Genomic_DNA"/>
</dbReference>
<evidence type="ECO:0000256" key="2">
    <source>
        <dbReference type="SAM" id="Phobius"/>
    </source>
</evidence>
<dbReference type="InterPro" id="IPR025376">
    <property type="entry name" value="CD1107-like_dom"/>
</dbReference>
<proteinExistence type="predicted"/>
<dbReference type="Proteomes" id="UP000183047">
    <property type="component" value="Unassembled WGS sequence"/>
</dbReference>
<dbReference type="OrthoDB" id="1749038at2"/>
<evidence type="ECO:0000313" key="5">
    <source>
        <dbReference type="EMBL" id="SCX88443.1"/>
    </source>
</evidence>
<feature type="signal peptide" evidence="3">
    <location>
        <begin position="1"/>
        <end position="26"/>
    </location>
</feature>
<feature type="compositionally biased region" description="Basic and acidic residues" evidence="1">
    <location>
        <begin position="42"/>
        <end position="61"/>
    </location>
</feature>
<dbReference type="RefSeq" id="WP_074461431.1">
    <property type="nucleotide sequence ID" value="NZ_FMUR01000004.1"/>
</dbReference>
<keyword evidence="2" id="KW-0812">Transmembrane</keyword>
<protein>
    <recommendedName>
        <fullName evidence="4">Mobile element protein CD1107-like domain-containing protein</fullName>
    </recommendedName>
</protein>
<feature type="region of interest" description="Disordered" evidence="1">
    <location>
        <begin position="200"/>
        <end position="227"/>
    </location>
</feature>
<evidence type="ECO:0000259" key="4">
    <source>
        <dbReference type="Pfam" id="PF14283"/>
    </source>
</evidence>
<name>A0A1G5BE55_9FIRM</name>